<gene>
    <name evidence="8 9" type="primary">cas2</name>
    <name evidence="9" type="ORF">ENN70_00315</name>
    <name evidence="10" type="ORF">ENW66_09945</name>
</gene>
<accession>A0A7C2SN04</accession>
<evidence type="ECO:0000256" key="4">
    <source>
        <dbReference type="ARBA" id="ARBA00022759"/>
    </source>
</evidence>
<dbReference type="EMBL" id="DTLB01000053">
    <property type="protein sequence ID" value="HFW33248.1"/>
    <property type="molecule type" value="Genomic_DNA"/>
</dbReference>
<dbReference type="GO" id="GO:0043571">
    <property type="term" value="P:maintenance of CRISPR repeat elements"/>
    <property type="evidence" value="ECO:0007669"/>
    <property type="project" value="UniProtKB-UniRule"/>
</dbReference>
<dbReference type="SUPFAM" id="SSF143430">
    <property type="entry name" value="TTP0101/SSO1404-like"/>
    <property type="match status" value="1"/>
</dbReference>
<dbReference type="EC" id="3.1.-.-" evidence="8"/>
<dbReference type="GO" id="GO:0051607">
    <property type="term" value="P:defense response to virus"/>
    <property type="evidence" value="ECO:0007669"/>
    <property type="project" value="UniProtKB-UniRule"/>
</dbReference>
<dbReference type="Gene3D" id="3.30.70.240">
    <property type="match status" value="1"/>
</dbReference>
<protein>
    <recommendedName>
        <fullName evidence="8">CRISPR-associated endoribonuclease Cas2</fullName>
        <ecNumber evidence="8">3.1.-.-</ecNumber>
    </recommendedName>
</protein>
<proteinExistence type="inferred from homology"/>
<keyword evidence="5 8" id="KW-0378">Hydrolase</keyword>
<evidence type="ECO:0000313" key="9">
    <source>
        <dbReference type="EMBL" id="HET20570.1"/>
    </source>
</evidence>
<dbReference type="NCBIfam" id="TIGR01573">
    <property type="entry name" value="cas2"/>
    <property type="match status" value="1"/>
</dbReference>
<evidence type="ECO:0000313" key="10">
    <source>
        <dbReference type="EMBL" id="HFW33248.1"/>
    </source>
</evidence>
<comment type="caution">
    <text evidence="9">The sequence shown here is derived from an EMBL/GenBank/DDBJ whole genome shotgun (WGS) entry which is preliminary data.</text>
</comment>
<keyword evidence="3 8" id="KW-0479">Metal-binding</keyword>
<reference evidence="9" key="1">
    <citation type="journal article" date="2020" name="mSystems">
        <title>Genome- and Community-Level Interaction Insights into Carbon Utilization and Element Cycling Functions of Hydrothermarchaeota in Hydrothermal Sediment.</title>
        <authorList>
            <person name="Zhou Z."/>
            <person name="Liu Y."/>
            <person name="Xu W."/>
            <person name="Pan J."/>
            <person name="Luo Z.H."/>
            <person name="Li M."/>
        </authorList>
    </citation>
    <scope>NUCLEOTIDE SEQUENCE [LARGE SCALE GENOMIC DNA]</scope>
    <source>
        <strain evidence="9">SpSt-12</strain>
        <strain evidence="10">SpSt-87</strain>
    </source>
</reference>
<comment type="cofactor">
    <cofactor evidence="1 8">
        <name>Mg(2+)</name>
        <dbReference type="ChEBI" id="CHEBI:18420"/>
    </cofactor>
</comment>
<evidence type="ECO:0000256" key="5">
    <source>
        <dbReference type="ARBA" id="ARBA00022801"/>
    </source>
</evidence>
<dbReference type="AlphaFoldDB" id="A0A7C2SN04"/>
<keyword evidence="4 8" id="KW-0255">Endonuclease</keyword>
<keyword evidence="2 8" id="KW-0540">Nuclease</keyword>
<dbReference type="InterPro" id="IPR019199">
    <property type="entry name" value="Virulence_VapD/CRISPR_Cas2"/>
</dbReference>
<evidence type="ECO:0000256" key="7">
    <source>
        <dbReference type="ARBA" id="ARBA00023118"/>
    </source>
</evidence>
<comment type="similarity">
    <text evidence="8">Belongs to the CRISPR-associated endoribonuclease Cas2 protein family.</text>
</comment>
<feature type="binding site" evidence="8">
    <location>
        <position position="8"/>
    </location>
    <ligand>
        <name>Mg(2+)</name>
        <dbReference type="ChEBI" id="CHEBI:18420"/>
        <note>catalytic</note>
    </ligand>
</feature>
<comment type="function">
    <text evidence="8">CRISPR (clustered regularly interspaced short palindromic repeat), is an adaptive immune system that provides protection against mobile genetic elements (viruses, transposable elements and conjugative plasmids). CRISPR clusters contain sequences complementary to antecedent mobile elements and target invading nucleic acids. CRISPR clusters are transcribed and processed into CRISPR RNA (crRNA). Functions as a ssRNA-specific endoribonuclease. Involved in the integration of spacer DNA into the CRISPR cassette.</text>
</comment>
<dbReference type="GO" id="GO:0004521">
    <property type="term" value="F:RNA endonuclease activity"/>
    <property type="evidence" value="ECO:0007669"/>
    <property type="project" value="InterPro"/>
</dbReference>
<keyword evidence="6 8" id="KW-0460">Magnesium</keyword>
<dbReference type="GO" id="GO:0016787">
    <property type="term" value="F:hydrolase activity"/>
    <property type="evidence" value="ECO:0007669"/>
    <property type="project" value="UniProtKB-KW"/>
</dbReference>
<dbReference type="CDD" id="cd09725">
    <property type="entry name" value="Cas2_I_II_III"/>
    <property type="match status" value="1"/>
</dbReference>
<dbReference type="PANTHER" id="PTHR34405:SF3">
    <property type="entry name" value="CRISPR-ASSOCIATED ENDORIBONUCLEASE CAS2 3"/>
    <property type="match status" value="1"/>
</dbReference>
<evidence type="ECO:0000256" key="2">
    <source>
        <dbReference type="ARBA" id="ARBA00022722"/>
    </source>
</evidence>
<dbReference type="EMBL" id="DSCQ01000004">
    <property type="protein sequence ID" value="HET20570.1"/>
    <property type="molecule type" value="Genomic_DNA"/>
</dbReference>
<name>A0A7C2SN04_ARCFL</name>
<evidence type="ECO:0000256" key="6">
    <source>
        <dbReference type="ARBA" id="ARBA00022842"/>
    </source>
</evidence>
<evidence type="ECO:0000256" key="1">
    <source>
        <dbReference type="ARBA" id="ARBA00001946"/>
    </source>
</evidence>
<comment type="subunit">
    <text evidence="8">Homodimer, forms a heterotetramer with a Cas1 homodimer.</text>
</comment>
<dbReference type="GO" id="GO:0046872">
    <property type="term" value="F:metal ion binding"/>
    <property type="evidence" value="ECO:0007669"/>
    <property type="project" value="UniProtKB-UniRule"/>
</dbReference>
<dbReference type="InterPro" id="IPR021127">
    <property type="entry name" value="CRISPR_associated_Cas2"/>
</dbReference>
<dbReference type="Pfam" id="PF09827">
    <property type="entry name" value="CRISPR_Cas2"/>
    <property type="match status" value="1"/>
</dbReference>
<organism evidence="9">
    <name type="scientific">Archaeoglobus fulgidus</name>
    <dbReference type="NCBI Taxonomy" id="2234"/>
    <lineage>
        <taxon>Archaea</taxon>
        <taxon>Methanobacteriati</taxon>
        <taxon>Methanobacteriota</taxon>
        <taxon>Archaeoglobi</taxon>
        <taxon>Archaeoglobales</taxon>
        <taxon>Archaeoglobaceae</taxon>
        <taxon>Archaeoglobus</taxon>
    </lineage>
</organism>
<evidence type="ECO:0000256" key="3">
    <source>
        <dbReference type="ARBA" id="ARBA00022723"/>
    </source>
</evidence>
<sequence>MMTLVIYDISDDHIRLRIANLCKRFGLSRIQRSAFLGSIPSSRRKELIKKLRRFKGKGNIQVFVICKPDFLLREVIGDGKNFECDDLIIV</sequence>
<keyword evidence="7 8" id="KW-0051">Antiviral defense</keyword>
<evidence type="ECO:0000256" key="8">
    <source>
        <dbReference type="HAMAP-Rule" id="MF_01471"/>
    </source>
</evidence>
<dbReference type="HAMAP" id="MF_01471">
    <property type="entry name" value="Cas2"/>
    <property type="match status" value="1"/>
</dbReference>
<dbReference type="PANTHER" id="PTHR34405">
    <property type="entry name" value="CRISPR-ASSOCIATED ENDORIBONUCLEASE CAS2"/>
    <property type="match status" value="1"/>
</dbReference>